<dbReference type="InterPro" id="IPR013423">
    <property type="entry name" value="CHP02594"/>
</dbReference>
<proteinExistence type="predicted"/>
<dbReference type="InterPro" id="IPR038765">
    <property type="entry name" value="Papain-like_cys_pep_sf"/>
</dbReference>
<dbReference type="NCBIfam" id="TIGR02594">
    <property type="entry name" value="TIGR02594 family protein"/>
    <property type="match status" value="1"/>
</dbReference>
<name>A0ABT0DWF6_9SPHN</name>
<protein>
    <submittedName>
        <fullName evidence="1">TIGR02594 family protein</fullName>
    </submittedName>
</protein>
<accession>A0ABT0DWF6</accession>
<evidence type="ECO:0000313" key="2">
    <source>
        <dbReference type="Proteomes" id="UP001203512"/>
    </source>
</evidence>
<dbReference type="RefSeq" id="WP_247231057.1">
    <property type="nucleotide sequence ID" value="NZ_JALKHS010000006.1"/>
</dbReference>
<reference evidence="1 2" key="1">
    <citation type="submission" date="2022-04" db="EMBL/GenBank/DDBJ databases">
        <authorList>
            <person name="Huq M.A."/>
        </authorList>
    </citation>
    <scope>NUCLEOTIDE SEQUENCE [LARGE SCALE GENOMIC DNA]</scope>
    <source>
        <strain evidence="1 2">MAH-33</strain>
    </source>
</reference>
<keyword evidence="2" id="KW-1185">Reference proteome</keyword>
<dbReference type="Gene3D" id="3.90.1720.10">
    <property type="entry name" value="endopeptidase domain like (from Nostoc punctiforme)"/>
    <property type="match status" value="1"/>
</dbReference>
<evidence type="ECO:0000313" key="1">
    <source>
        <dbReference type="EMBL" id="MCK0531440.1"/>
    </source>
</evidence>
<dbReference type="Proteomes" id="UP001203512">
    <property type="component" value="Unassembled WGS sequence"/>
</dbReference>
<dbReference type="SUPFAM" id="SSF54001">
    <property type="entry name" value="Cysteine proteinases"/>
    <property type="match status" value="1"/>
</dbReference>
<sequence length="171" mass="17830">MGSTEPAWLLAARRLLGTREAAGAANNGTILGWAKLLGLKVLGIAYNADSVPWCGLFVAHCLKAAGIDLSNMKVAVRAKAWATWGANLGASVLAPGAILVFDREGGGHVAFYVGEDATHYHVLGGNQGDKVSIMRLAKGRCIARRWPRGVPVLGRPVYLSASGVPVSGNEA</sequence>
<dbReference type="EMBL" id="JALKHS010000006">
    <property type="protein sequence ID" value="MCK0531440.1"/>
    <property type="molecule type" value="Genomic_DNA"/>
</dbReference>
<organism evidence="1 2">
    <name type="scientific">Sphingobium agri</name>
    <dbReference type="NCBI Taxonomy" id="2933566"/>
    <lineage>
        <taxon>Bacteria</taxon>
        <taxon>Pseudomonadati</taxon>
        <taxon>Pseudomonadota</taxon>
        <taxon>Alphaproteobacteria</taxon>
        <taxon>Sphingomonadales</taxon>
        <taxon>Sphingomonadaceae</taxon>
        <taxon>Sphingobium</taxon>
    </lineage>
</organism>
<gene>
    <name evidence="1" type="ORF">MU848_07570</name>
</gene>
<comment type="caution">
    <text evidence="1">The sequence shown here is derived from an EMBL/GenBank/DDBJ whole genome shotgun (WGS) entry which is preliminary data.</text>
</comment>